<dbReference type="OrthoDB" id="5244749at2"/>
<accession>A0A6C7ED11</accession>
<dbReference type="AlphaFoldDB" id="A0A6C7ED11"/>
<sequence>MFDRNCDDATMMSVHHRVGRTSTRAVLVAGLATIAAACGGDSGGDAERFCGEVDANKAELVSPNLEFADDIEPYIDLYREIGEYAPLAIEPEWNQLIANYETVSTVIAGDTESEQAAVVSALQSEKAAAAVSSWLADNCAVDLGPLATLVAHDN</sequence>
<organism evidence="1 2">
    <name type="scientific">Ilumatobacter coccineus (strain NBRC 103263 / KCTC 29153 / YM16-304)</name>
    <dbReference type="NCBI Taxonomy" id="1313172"/>
    <lineage>
        <taxon>Bacteria</taxon>
        <taxon>Bacillati</taxon>
        <taxon>Actinomycetota</taxon>
        <taxon>Acidimicrobiia</taxon>
        <taxon>Acidimicrobiales</taxon>
        <taxon>Ilumatobacteraceae</taxon>
        <taxon>Ilumatobacter</taxon>
    </lineage>
</organism>
<proteinExistence type="predicted"/>
<gene>
    <name evidence="1" type="ORF">YM304_27550</name>
</gene>
<dbReference type="RefSeq" id="WP_015442316.1">
    <property type="nucleotide sequence ID" value="NC_020520.1"/>
</dbReference>
<protein>
    <submittedName>
        <fullName evidence="1">Uncharacterized protein</fullName>
    </submittedName>
</protein>
<dbReference type="EMBL" id="AP012057">
    <property type="protein sequence ID" value="BAN03069.1"/>
    <property type="molecule type" value="Genomic_DNA"/>
</dbReference>
<keyword evidence="2" id="KW-1185">Reference proteome</keyword>
<dbReference type="Proteomes" id="UP000011863">
    <property type="component" value="Chromosome"/>
</dbReference>
<evidence type="ECO:0000313" key="2">
    <source>
        <dbReference type="Proteomes" id="UP000011863"/>
    </source>
</evidence>
<name>A0A6C7ED11_ILUCY</name>
<dbReference type="KEGG" id="aym:YM304_27550"/>
<reference evidence="1 2" key="1">
    <citation type="journal article" date="2013" name="Int. J. Syst. Evol. Microbiol.">
        <title>Ilumatobacter nonamiense sp. nov. and Ilumatobacter coccineum sp. nov., isolated from seashore sand.</title>
        <authorList>
            <person name="Matsumoto A."/>
            <person name="Kasai H."/>
            <person name="Matsuo Y."/>
            <person name="Shizuri Y."/>
            <person name="Ichikawa N."/>
            <person name="Fujita N."/>
            <person name="Omura S."/>
            <person name="Takahashi Y."/>
        </authorList>
    </citation>
    <scope>NUCLEOTIDE SEQUENCE [LARGE SCALE GENOMIC DNA]</scope>
    <source>
        <strain evidence="2">NBRC 103263 / KCTC 29153 / YM16-304</strain>
    </source>
</reference>
<evidence type="ECO:0000313" key="1">
    <source>
        <dbReference type="EMBL" id="BAN03069.1"/>
    </source>
</evidence>